<dbReference type="EMBL" id="UFYA01000001">
    <property type="protein sequence ID" value="STD15249.1"/>
    <property type="molecule type" value="Genomic_DNA"/>
</dbReference>
<organism evidence="2 4">
    <name type="scientific">Dermatophilus congolensis</name>
    <dbReference type="NCBI Taxonomy" id="1863"/>
    <lineage>
        <taxon>Bacteria</taxon>
        <taxon>Bacillati</taxon>
        <taxon>Actinomycetota</taxon>
        <taxon>Actinomycetes</taxon>
        <taxon>Micrococcales</taxon>
        <taxon>Dermatophilaceae</taxon>
        <taxon>Dermatophilus</taxon>
    </lineage>
</organism>
<dbReference type="RefSeq" id="WP_028327460.1">
    <property type="nucleotide sequence ID" value="NZ_JAAFNI010000001.1"/>
</dbReference>
<reference evidence="3 5" key="2">
    <citation type="submission" date="2018-06" db="EMBL/GenBank/DDBJ databases">
        <authorList>
            <consortium name="Pathogen Informatics"/>
            <person name="Doyle S."/>
        </authorList>
    </citation>
    <scope>NUCLEOTIDE SEQUENCE [LARGE SCALE GENOMIC DNA]</scope>
    <source>
        <strain evidence="3 5">NCTC7915</strain>
    </source>
</reference>
<keyword evidence="4" id="KW-1185">Reference proteome</keyword>
<protein>
    <submittedName>
        <fullName evidence="2">Uncharacterized protein</fullName>
    </submittedName>
</protein>
<keyword evidence="1" id="KW-1133">Transmembrane helix</keyword>
<evidence type="ECO:0000256" key="1">
    <source>
        <dbReference type="SAM" id="Phobius"/>
    </source>
</evidence>
<evidence type="ECO:0000313" key="5">
    <source>
        <dbReference type="Proteomes" id="UP000254118"/>
    </source>
</evidence>
<evidence type="ECO:0000313" key="2">
    <source>
        <dbReference type="EMBL" id="SNV18607.1"/>
    </source>
</evidence>
<dbReference type="Proteomes" id="UP000242637">
    <property type="component" value="Chromosome 1"/>
</dbReference>
<name>A0A239V8X7_9MICO</name>
<evidence type="ECO:0000313" key="3">
    <source>
        <dbReference type="EMBL" id="STD15249.1"/>
    </source>
</evidence>
<dbReference type="EMBL" id="LT906453">
    <property type="protein sequence ID" value="SNV18607.1"/>
    <property type="molecule type" value="Genomic_DNA"/>
</dbReference>
<gene>
    <name evidence="3" type="ORF">NCTC7915_02276</name>
    <name evidence="2" type="ORF">SAMEA4475696_00497</name>
</gene>
<keyword evidence="1" id="KW-0812">Transmembrane</keyword>
<proteinExistence type="predicted"/>
<dbReference type="Proteomes" id="UP000254118">
    <property type="component" value="Unassembled WGS sequence"/>
</dbReference>
<reference evidence="2 4" key="1">
    <citation type="submission" date="2017-06" db="EMBL/GenBank/DDBJ databases">
        <authorList>
            <consortium name="Pathogen Informatics"/>
        </authorList>
    </citation>
    <scope>NUCLEOTIDE SEQUENCE [LARGE SCALE GENOMIC DNA]</scope>
    <source>
        <strain evidence="2 4">NCTC13039</strain>
    </source>
</reference>
<dbReference type="AlphaFoldDB" id="A0A239V8X7"/>
<accession>A0A239V8X7</accession>
<evidence type="ECO:0000313" key="4">
    <source>
        <dbReference type="Proteomes" id="UP000242637"/>
    </source>
</evidence>
<dbReference type="GeneID" id="63458779"/>
<keyword evidence="1" id="KW-0472">Membrane</keyword>
<dbReference type="KEGG" id="dco:SAMEA4475696_0497"/>
<sequence>MNLLTSRKNAPALLIIGLALAALMWAAGGTFAPLIPLLFSLVMAYSLAAGERGDIQRQLNS</sequence>
<feature type="transmembrane region" description="Helical" evidence="1">
    <location>
        <begin position="12"/>
        <end position="28"/>
    </location>
</feature>